<dbReference type="AlphaFoldDB" id="A0A369TR66"/>
<comment type="caution">
    <text evidence="1">The sequence shown here is derived from an EMBL/GenBank/DDBJ whole genome shotgun (WGS) entry which is preliminary data.</text>
</comment>
<dbReference type="Pfam" id="PF06299">
    <property type="entry name" value="DUF1045"/>
    <property type="match status" value="1"/>
</dbReference>
<dbReference type="Proteomes" id="UP000253977">
    <property type="component" value="Unassembled WGS sequence"/>
</dbReference>
<dbReference type="EMBL" id="QPMK01000003">
    <property type="protein sequence ID" value="RDD67224.1"/>
    <property type="molecule type" value="Genomic_DNA"/>
</dbReference>
<dbReference type="OrthoDB" id="4954742at2"/>
<dbReference type="Gene3D" id="3.90.1140.10">
    <property type="entry name" value="Cyclic phosphodiesterase"/>
    <property type="match status" value="1"/>
</dbReference>
<reference evidence="1 2" key="1">
    <citation type="submission" date="2018-07" db="EMBL/GenBank/DDBJ databases">
        <title>Thalassococcus profundi sp. nov., a marine bacterium isolated from deep seawater of Okinawa Trough.</title>
        <authorList>
            <person name="Yu M."/>
        </authorList>
    </citation>
    <scope>NUCLEOTIDE SEQUENCE [LARGE SCALE GENOMIC DNA]</scope>
    <source>
        <strain evidence="1 2">WRAS1</strain>
    </source>
</reference>
<gene>
    <name evidence="1" type="ORF">DU478_05670</name>
</gene>
<organism evidence="1 2">
    <name type="scientific">Thalassococcus profundi</name>
    <dbReference type="NCBI Taxonomy" id="2282382"/>
    <lineage>
        <taxon>Bacteria</taxon>
        <taxon>Pseudomonadati</taxon>
        <taxon>Pseudomonadota</taxon>
        <taxon>Alphaproteobacteria</taxon>
        <taxon>Rhodobacterales</taxon>
        <taxon>Roseobacteraceae</taxon>
        <taxon>Thalassococcus</taxon>
    </lineage>
</organism>
<dbReference type="RefSeq" id="WP_114509973.1">
    <property type="nucleotide sequence ID" value="NZ_QPMK01000003.1"/>
</dbReference>
<dbReference type="InterPro" id="IPR009389">
    <property type="entry name" value="DUF1045"/>
</dbReference>
<accession>A0A369TR66</accession>
<evidence type="ECO:0000313" key="1">
    <source>
        <dbReference type="EMBL" id="RDD67224.1"/>
    </source>
</evidence>
<dbReference type="PIRSF" id="PIRSF033328">
    <property type="entry name" value="Phest_Mll4975"/>
    <property type="match status" value="1"/>
</dbReference>
<proteinExistence type="predicted"/>
<evidence type="ECO:0000313" key="2">
    <source>
        <dbReference type="Proteomes" id="UP000253977"/>
    </source>
</evidence>
<protein>
    <submittedName>
        <fullName evidence="1">DUF1045 domain-containing protein</fullName>
    </submittedName>
</protein>
<sequence>MTFTRYAIYYLPPEGALADFGARWLGWDVRRGAAAVQLDLPGLRDATEAPRKYGFHGTLKPPFRQAEGRDFDALRDAVTALASRLAPARCDGLALVPLGRFLALVPEGDAEGIGRIAAACVRDLDGFRAPPSDAELARRRAAQLSPRQEAHLSRWGYPYVMEDFRFHLTLTGRLPRADIGAWTDTLRQHLPPLPAPFVLDRIALVGERTEGGFALIEDHALTG</sequence>
<keyword evidence="2" id="KW-1185">Reference proteome</keyword>
<name>A0A369TR66_9RHOB</name>